<dbReference type="EMBL" id="JACHIF010000006">
    <property type="protein sequence ID" value="MBB5038915.1"/>
    <property type="molecule type" value="Genomic_DNA"/>
</dbReference>
<evidence type="ECO:0000313" key="3">
    <source>
        <dbReference type="EMBL" id="MBB5038915.1"/>
    </source>
</evidence>
<comment type="subunit">
    <text evidence="1">Homodimer.</text>
</comment>
<sequence length="102" mass="11501">MIEHTVTFRLKHEPGSAEEQDFLMAAATLAYLPGVLDFGIRRQTSAKNPHTFGITMRFETQAAYDIYTNHPDHVAFVQERWLAEVADFMEADFEALPGGLLS</sequence>
<keyword evidence="3" id="KW-0560">Oxidoreductase</keyword>
<dbReference type="GO" id="GO:0004497">
    <property type="term" value="F:monooxygenase activity"/>
    <property type="evidence" value="ECO:0007669"/>
    <property type="project" value="UniProtKB-KW"/>
</dbReference>
<dbReference type="PANTHER" id="PTHR33178:SF10">
    <property type="entry name" value="STRESS-RESPONSE A_B BARREL DOMAIN-CONTAINING PROTEIN"/>
    <property type="match status" value="1"/>
</dbReference>
<dbReference type="Gene3D" id="3.30.70.100">
    <property type="match status" value="1"/>
</dbReference>
<dbReference type="Proteomes" id="UP000534294">
    <property type="component" value="Unassembled WGS sequence"/>
</dbReference>
<dbReference type="Pfam" id="PF07876">
    <property type="entry name" value="Dabb"/>
    <property type="match status" value="1"/>
</dbReference>
<dbReference type="InterPro" id="IPR011008">
    <property type="entry name" value="Dimeric_a/b-barrel"/>
</dbReference>
<keyword evidence="4" id="KW-1185">Reference proteome</keyword>
<feature type="domain" description="Stress-response A/B barrel" evidence="2">
    <location>
        <begin position="2"/>
        <end position="93"/>
    </location>
</feature>
<dbReference type="SUPFAM" id="SSF54909">
    <property type="entry name" value="Dimeric alpha+beta barrel"/>
    <property type="match status" value="1"/>
</dbReference>
<evidence type="ECO:0000313" key="4">
    <source>
        <dbReference type="Proteomes" id="UP000534294"/>
    </source>
</evidence>
<dbReference type="InterPro" id="IPR013097">
    <property type="entry name" value="Dabb"/>
</dbReference>
<keyword evidence="3" id="KW-0503">Monooxygenase</keyword>
<protein>
    <submittedName>
        <fullName evidence="3">Quinol monooxygenase YgiN</fullName>
    </submittedName>
</protein>
<evidence type="ECO:0000259" key="2">
    <source>
        <dbReference type="PROSITE" id="PS51502"/>
    </source>
</evidence>
<proteinExistence type="predicted"/>
<dbReference type="AlphaFoldDB" id="A0A7W8DR51"/>
<dbReference type="PANTHER" id="PTHR33178">
    <property type="match status" value="1"/>
</dbReference>
<gene>
    <name evidence="3" type="ORF">HNQ64_003180</name>
</gene>
<name>A0A7W8DR51_9BACT</name>
<reference evidence="3 4" key="1">
    <citation type="submission" date="2020-08" db="EMBL/GenBank/DDBJ databases">
        <title>Genomic Encyclopedia of Type Strains, Phase IV (KMG-IV): sequencing the most valuable type-strain genomes for metagenomic binning, comparative biology and taxonomic classification.</title>
        <authorList>
            <person name="Goeker M."/>
        </authorList>
    </citation>
    <scope>NUCLEOTIDE SEQUENCE [LARGE SCALE GENOMIC DNA]</scope>
    <source>
        <strain evidence="3 4">DSM 12251</strain>
    </source>
</reference>
<dbReference type="InterPro" id="IPR044662">
    <property type="entry name" value="HS1/DABB1-like"/>
</dbReference>
<organism evidence="3 4">
    <name type="scientific">Prosthecobacter dejongeii</name>
    <dbReference type="NCBI Taxonomy" id="48465"/>
    <lineage>
        <taxon>Bacteria</taxon>
        <taxon>Pseudomonadati</taxon>
        <taxon>Verrucomicrobiota</taxon>
        <taxon>Verrucomicrobiia</taxon>
        <taxon>Verrucomicrobiales</taxon>
        <taxon>Verrucomicrobiaceae</taxon>
        <taxon>Prosthecobacter</taxon>
    </lineage>
</organism>
<accession>A0A7W8DR51</accession>
<evidence type="ECO:0000256" key="1">
    <source>
        <dbReference type="ARBA" id="ARBA00011738"/>
    </source>
</evidence>
<dbReference type="RefSeq" id="WP_184210151.1">
    <property type="nucleotide sequence ID" value="NZ_JACHIF010000006.1"/>
</dbReference>
<comment type="caution">
    <text evidence="3">The sequence shown here is derived from an EMBL/GenBank/DDBJ whole genome shotgun (WGS) entry which is preliminary data.</text>
</comment>
<dbReference type="SMART" id="SM00886">
    <property type="entry name" value="Dabb"/>
    <property type="match status" value="1"/>
</dbReference>
<dbReference type="PROSITE" id="PS51502">
    <property type="entry name" value="S_R_A_B_BARREL"/>
    <property type="match status" value="1"/>
</dbReference>